<feature type="domain" description="CCHC-type" evidence="2">
    <location>
        <begin position="53"/>
        <end position="68"/>
    </location>
</feature>
<feature type="domain" description="CCHC-type" evidence="2">
    <location>
        <begin position="73"/>
        <end position="86"/>
    </location>
</feature>
<keyword evidence="1" id="KW-0862">Zinc</keyword>
<keyword evidence="1" id="KW-0863">Zinc-finger</keyword>
<dbReference type="InterPro" id="IPR054722">
    <property type="entry name" value="PolX-like_BBD"/>
</dbReference>
<proteinExistence type="predicted"/>
<dbReference type="Pfam" id="PF22936">
    <property type="entry name" value="Pol_BBD"/>
    <property type="match status" value="1"/>
</dbReference>
<dbReference type="Pfam" id="PF00098">
    <property type="entry name" value="zf-CCHC"/>
    <property type="match status" value="1"/>
</dbReference>
<dbReference type="SMART" id="SM00343">
    <property type="entry name" value="ZnF_C2HC"/>
    <property type="match status" value="2"/>
</dbReference>
<dbReference type="EMBL" id="GECZ01022994">
    <property type="protein sequence ID" value="JAS46775.1"/>
    <property type="molecule type" value="Transcribed_RNA"/>
</dbReference>
<dbReference type="InterPro" id="IPR036875">
    <property type="entry name" value="Znf_CCHC_sf"/>
</dbReference>
<dbReference type="GO" id="GO:0003676">
    <property type="term" value="F:nucleic acid binding"/>
    <property type="evidence" value="ECO:0007669"/>
    <property type="project" value="InterPro"/>
</dbReference>
<dbReference type="AlphaFoldDB" id="A0A1B6F976"/>
<evidence type="ECO:0000259" key="2">
    <source>
        <dbReference type="PROSITE" id="PS50158"/>
    </source>
</evidence>
<gene>
    <name evidence="3" type="ORF">g.37312</name>
</gene>
<protein>
    <recommendedName>
        <fullName evidence="2">CCHC-type domain-containing protein</fullName>
    </recommendedName>
</protein>
<dbReference type="GO" id="GO:0008270">
    <property type="term" value="F:zinc ion binding"/>
    <property type="evidence" value="ECO:0007669"/>
    <property type="project" value="UniProtKB-KW"/>
</dbReference>
<dbReference type="InterPro" id="IPR001878">
    <property type="entry name" value="Znf_CCHC"/>
</dbReference>
<dbReference type="SUPFAM" id="SSF57756">
    <property type="entry name" value="Retrovirus zinc finger-like domains"/>
    <property type="match status" value="1"/>
</dbReference>
<reference evidence="3" key="1">
    <citation type="submission" date="2015-11" db="EMBL/GenBank/DDBJ databases">
        <title>De novo transcriptome assembly of four potential Pierce s Disease insect vectors from Arizona vineyards.</title>
        <authorList>
            <person name="Tassone E.E."/>
        </authorList>
    </citation>
    <scope>NUCLEOTIDE SEQUENCE</scope>
</reference>
<evidence type="ECO:0000256" key="1">
    <source>
        <dbReference type="PROSITE-ProRule" id="PRU00047"/>
    </source>
</evidence>
<dbReference type="Gene3D" id="4.10.60.10">
    <property type="entry name" value="Zinc finger, CCHC-type"/>
    <property type="match status" value="1"/>
</dbReference>
<name>A0A1B6F976_9HEMI</name>
<sequence>MSITWRVNFKLHLKDRDEVDVAVAMVSKMKVSGKQQKYIKGKNLKKAEVGLIKCFSCGKAGHVSKNCRTGIICFKCHTKGHKSSECTCEKQNFAMMTRSEVDLINKSHYSECDIWLVESCASHHVTNRRDWFVTYTPFGTPQKMDDIQTLGSGKIDVMVFDVIQ</sequence>
<organism evidence="3">
    <name type="scientific">Cuerna arida</name>
    <dbReference type="NCBI Taxonomy" id="1464854"/>
    <lineage>
        <taxon>Eukaryota</taxon>
        <taxon>Metazoa</taxon>
        <taxon>Ecdysozoa</taxon>
        <taxon>Arthropoda</taxon>
        <taxon>Hexapoda</taxon>
        <taxon>Insecta</taxon>
        <taxon>Pterygota</taxon>
        <taxon>Neoptera</taxon>
        <taxon>Paraneoptera</taxon>
        <taxon>Hemiptera</taxon>
        <taxon>Auchenorrhyncha</taxon>
        <taxon>Membracoidea</taxon>
        <taxon>Cicadellidae</taxon>
        <taxon>Cicadellinae</taxon>
        <taxon>Proconiini</taxon>
        <taxon>Cuerna</taxon>
    </lineage>
</organism>
<dbReference type="PROSITE" id="PS50158">
    <property type="entry name" value="ZF_CCHC"/>
    <property type="match status" value="2"/>
</dbReference>
<accession>A0A1B6F976</accession>
<keyword evidence="1" id="KW-0479">Metal-binding</keyword>
<evidence type="ECO:0000313" key="3">
    <source>
        <dbReference type="EMBL" id="JAS46775.1"/>
    </source>
</evidence>